<gene>
    <name evidence="2" type="ORF">PTI45_00182</name>
</gene>
<accession>A0A1E3LA44</accession>
<protein>
    <recommendedName>
        <fullName evidence="4">DUF5668 domain-containing protein</fullName>
    </recommendedName>
</protein>
<keyword evidence="3" id="KW-1185">Reference proteome</keyword>
<evidence type="ECO:0000256" key="1">
    <source>
        <dbReference type="SAM" id="Phobius"/>
    </source>
</evidence>
<evidence type="ECO:0000313" key="2">
    <source>
        <dbReference type="EMBL" id="ODP30461.1"/>
    </source>
</evidence>
<keyword evidence="1" id="KW-0472">Membrane</keyword>
<proteinExistence type="predicted"/>
<feature type="transmembrane region" description="Helical" evidence="1">
    <location>
        <begin position="114"/>
        <end position="134"/>
    </location>
</feature>
<comment type="caution">
    <text evidence="2">The sequence shown here is derived from an EMBL/GenBank/DDBJ whole genome shotgun (WGS) entry which is preliminary data.</text>
</comment>
<feature type="transmembrane region" description="Helical" evidence="1">
    <location>
        <begin position="63"/>
        <end position="83"/>
    </location>
</feature>
<feature type="transmembrane region" description="Helical" evidence="1">
    <location>
        <begin position="89"/>
        <end position="107"/>
    </location>
</feature>
<dbReference type="AlphaFoldDB" id="A0A1E3LA44"/>
<keyword evidence="1" id="KW-0812">Transmembrane</keyword>
<dbReference type="STRING" id="1886670.PTI45_00182"/>
<keyword evidence="1" id="KW-1133">Transmembrane helix</keyword>
<feature type="transmembrane region" description="Helical" evidence="1">
    <location>
        <begin position="140"/>
        <end position="161"/>
    </location>
</feature>
<dbReference type="RefSeq" id="WP_069325669.1">
    <property type="nucleotide sequence ID" value="NZ_MDER01000002.1"/>
</dbReference>
<evidence type="ECO:0000313" key="3">
    <source>
        <dbReference type="Proteomes" id="UP000094578"/>
    </source>
</evidence>
<sequence>MIKRAVLAPVLLLLGVYLFLNPGGSTGVGTIFATFWPTLFVIPLGLFFHWLHFSLLESKKTGLLIPGGILLGAGVVSQIAALFDLWSVVWPGYILAVAVGLFEFYWLGSRNKWLLIPINILTVLGLLFLAVFSLDSMLHHVVFVQPLIALAFLLGGAWLLVDRKHKVK</sequence>
<feature type="transmembrane region" description="Helical" evidence="1">
    <location>
        <begin position="30"/>
        <end position="51"/>
    </location>
</feature>
<dbReference type="EMBL" id="MDER01000002">
    <property type="protein sequence ID" value="ODP30461.1"/>
    <property type="molecule type" value="Genomic_DNA"/>
</dbReference>
<dbReference type="Proteomes" id="UP000094578">
    <property type="component" value="Unassembled WGS sequence"/>
</dbReference>
<evidence type="ECO:0008006" key="4">
    <source>
        <dbReference type="Google" id="ProtNLM"/>
    </source>
</evidence>
<dbReference type="PATRIC" id="fig|1886670.3.peg.183"/>
<reference evidence="2 3" key="1">
    <citation type="submission" date="2016-08" db="EMBL/GenBank/DDBJ databases">
        <title>Genome sequencing of Paenibacillus sp. TI45-13ar, isolated from Korean traditional nuruk.</title>
        <authorList>
            <person name="Kim S.-J."/>
        </authorList>
    </citation>
    <scope>NUCLEOTIDE SEQUENCE [LARGE SCALE GENOMIC DNA]</scope>
    <source>
        <strain evidence="2 3">TI45-13ar</strain>
    </source>
</reference>
<name>A0A1E3LA44_9BACL</name>
<organism evidence="2 3">
    <name type="scientific">Paenibacillus nuruki</name>
    <dbReference type="NCBI Taxonomy" id="1886670"/>
    <lineage>
        <taxon>Bacteria</taxon>
        <taxon>Bacillati</taxon>
        <taxon>Bacillota</taxon>
        <taxon>Bacilli</taxon>
        <taxon>Bacillales</taxon>
        <taxon>Paenibacillaceae</taxon>
        <taxon>Paenibacillus</taxon>
    </lineage>
</organism>